<evidence type="ECO:0000256" key="8">
    <source>
        <dbReference type="ARBA" id="ARBA00022771"/>
    </source>
</evidence>
<dbReference type="Pfam" id="PF00856">
    <property type="entry name" value="SET"/>
    <property type="match status" value="1"/>
</dbReference>
<evidence type="ECO:0000256" key="6">
    <source>
        <dbReference type="ARBA" id="ARBA00022691"/>
    </source>
</evidence>
<dbReference type="GO" id="GO:0008170">
    <property type="term" value="F:N-methyltransferase activity"/>
    <property type="evidence" value="ECO:0007669"/>
    <property type="project" value="UniProtKB-ARBA"/>
</dbReference>
<dbReference type="AlphaFoldDB" id="A0A8J9Y7K2"/>
<accession>A0A8J9Y7K2</accession>
<feature type="domain" description="SET" evidence="15">
    <location>
        <begin position="240"/>
        <end position="534"/>
    </location>
</feature>
<keyword evidence="10" id="KW-0539">Nucleus</keyword>
<evidence type="ECO:0000256" key="1">
    <source>
        <dbReference type="ARBA" id="ARBA00004123"/>
    </source>
</evidence>
<keyword evidence="17" id="KW-1185">Reference proteome</keyword>
<comment type="catalytic activity">
    <reaction evidence="11">
        <text>L-lysyl-[protein] + S-adenosyl-L-methionine = N(6)-methyl-L-lysyl-[protein] + S-adenosyl-L-homocysteine + H(+)</text>
        <dbReference type="Rhea" id="RHEA:51736"/>
        <dbReference type="Rhea" id="RHEA-COMP:9752"/>
        <dbReference type="Rhea" id="RHEA-COMP:13053"/>
        <dbReference type="ChEBI" id="CHEBI:15378"/>
        <dbReference type="ChEBI" id="CHEBI:29969"/>
        <dbReference type="ChEBI" id="CHEBI:57856"/>
        <dbReference type="ChEBI" id="CHEBI:59789"/>
        <dbReference type="ChEBI" id="CHEBI:61929"/>
    </reaction>
</comment>
<organism evidence="16 17">
    <name type="scientific">Brenthis ino</name>
    <name type="common">lesser marbled fritillary</name>
    <dbReference type="NCBI Taxonomy" id="405034"/>
    <lineage>
        <taxon>Eukaryota</taxon>
        <taxon>Metazoa</taxon>
        <taxon>Ecdysozoa</taxon>
        <taxon>Arthropoda</taxon>
        <taxon>Hexapoda</taxon>
        <taxon>Insecta</taxon>
        <taxon>Pterygota</taxon>
        <taxon>Neoptera</taxon>
        <taxon>Endopterygota</taxon>
        <taxon>Lepidoptera</taxon>
        <taxon>Glossata</taxon>
        <taxon>Ditrysia</taxon>
        <taxon>Papilionoidea</taxon>
        <taxon>Nymphalidae</taxon>
        <taxon>Heliconiinae</taxon>
        <taxon>Argynnini</taxon>
        <taxon>Brenthis</taxon>
    </lineage>
</organism>
<dbReference type="GO" id="GO:0005634">
    <property type="term" value="C:nucleus"/>
    <property type="evidence" value="ECO:0007669"/>
    <property type="project" value="UniProtKB-SubCell"/>
</dbReference>
<dbReference type="GO" id="GO:0042826">
    <property type="term" value="F:histone deacetylase binding"/>
    <property type="evidence" value="ECO:0007669"/>
    <property type="project" value="TreeGrafter"/>
</dbReference>
<keyword evidence="8" id="KW-0863">Zinc-finger</keyword>
<keyword evidence="3" id="KW-0963">Cytoplasm</keyword>
<comment type="subcellular location">
    <subcellularLocation>
        <location evidence="2">Cytoplasm</location>
    </subcellularLocation>
    <subcellularLocation>
        <location evidence="1">Nucleus</location>
    </subcellularLocation>
</comment>
<keyword evidence="4" id="KW-0489">Methyltransferase</keyword>
<evidence type="ECO:0000256" key="2">
    <source>
        <dbReference type="ARBA" id="ARBA00004496"/>
    </source>
</evidence>
<dbReference type="InterPro" id="IPR011990">
    <property type="entry name" value="TPR-like_helical_dom_sf"/>
</dbReference>
<keyword evidence="9" id="KW-0862">Zinc</keyword>
<dbReference type="PANTHER" id="PTHR46165:SF2">
    <property type="entry name" value="SET AND MYND DOMAIN-CONTAINING PROTEIN 4"/>
    <property type="match status" value="1"/>
</dbReference>
<evidence type="ECO:0000256" key="3">
    <source>
        <dbReference type="ARBA" id="ARBA00022490"/>
    </source>
</evidence>
<evidence type="ECO:0000256" key="4">
    <source>
        <dbReference type="ARBA" id="ARBA00022603"/>
    </source>
</evidence>
<dbReference type="InterPro" id="IPR001214">
    <property type="entry name" value="SET_dom"/>
</dbReference>
<dbReference type="PANTHER" id="PTHR46165">
    <property type="entry name" value="SET AND MYND DOMAIN-CONTAINING PROTEIN 4"/>
    <property type="match status" value="1"/>
</dbReference>
<evidence type="ECO:0000256" key="7">
    <source>
        <dbReference type="ARBA" id="ARBA00022723"/>
    </source>
</evidence>
<dbReference type="PROSITE" id="PS01360">
    <property type="entry name" value="ZF_MYND_1"/>
    <property type="match status" value="1"/>
</dbReference>
<evidence type="ECO:0000313" key="17">
    <source>
        <dbReference type="Proteomes" id="UP000838878"/>
    </source>
</evidence>
<dbReference type="InterPro" id="IPR046341">
    <property type="entry name" value="SET_dom_sf"/>
</dbReference>
<dbReference type="OrthoDB" id="62495at2759"/>
<feature type="non-terminal residue" evidence="16">
    <location>
        <position position="783"/>
    </location>
</feature>
<evidence type="ECO:0000256" key="12">
    <source>
        <dbReference type="ARBA" id="ARBA00093423"/>
    </source>
</evidence>
<dbReference type="Gene3D" id="1.25.40.10">
    <property type="entry name" value="Tetratricopeptide repeat domain"/>
    <property type="match status" value="2"/>
</dbReference>
<evidence type="ECO:0000256" key="5">
    <source>
        <dbReference type="ARBA" id="ARBA00022679"/>
    </source>
</evidence>
<dbReference type="GO" id="GO:0008757">
    <property type="term" value="F:S-adenosylmethionine-dependent methyltransferase activity"/>
    <property type="evidence" value="ECO:0007669"/>
    <property type="project" value="UniProtKB-ARBA"/>
</dbReference>
<evidence type="ECO:0000256" key="10">
    <source>
        <dbReference type="ARBA" id="ARBA00023242"/>
    </source>
</evidence>
<protein>
    <recommendedName>
        <fullName evidence="13">Protein-lysine N-methyltransferase SMYD4</fullName>
    </recommendedName>
    <alternativeName>
        <fullName evidence="14">SET and MYND domain-containing protein 4</fullName>
    </alternativeName>
</protein>
<name>A0A8J9Y7K2_9NEOP</name>
<comment type="function">
    <text evidence="12">Protein-lysine N-methyltransferase. Monomethylates PRMT5, modulating its transcriptional activity. May also act as a histone methyltransferase. Plays a critical role in cardiac development. Acts as a key epigenetic regulator of gene expression during cardiac development via its dual activities as a methyltransferase and negative regulator of HDAC1.</text>
</comment>
<evidence type="ECO:0000313" key="16">
    <source>
        <dbReference type="EMBL" id="CAH0716326.1"/>
    </source>
</evidence>
<evidence type="ECO:0000256" key="9">
    <source>
        <dbReference type="ARBA" id="ARBA00022833"/>
    </source>
</evidence>
<dbReference type="Gene3D" id="2.170.270.10">
    <property type="entry name" value="SET domain"/>
    <property type="match status" value="1"/>
</dbReference>
<keyword evidence="5" id="KW-0808">Transferase</keyword>
<reference evidence="16" key="1">
    <citation type="submission" date="2021-12" db="EMBL/GenBank/DDBJ databases">
        <authorList>
            <person name="Martin H S."/>
        </authorList>
    </citation>
    <scope>NUCLEOTIDE SEQUENCE</scope>
</reference>
<dbReference type="SUPFAM" id="SSF82199">
    <property type="entry name" value="SET domain"/>
    <property type="match status" value="1"/>
</dbReference>
<dbReference type="GO" id="GO:0008276">
    <property type="term" value="F:protein methyltransferase activity"/>
    <property type="evidence" value="ECO:0007669"/>
    <property type="project" value="UniProtKB-ARBA"/>
</dbReference>
<dbReference type="GO" id="GO:0005737">
    <property type="term" value="C:cytoplasm"/>
    <property type="evidence" value="ECO:0007669"/>
    <property type="project" value="UniProtKB-SubCell"/>
</dbReference>
<evidence type="ECO:0000256" key="14">
    <source>
        <dbReference type="ARBA" id="ARBA00093680"/>
    </source>
</evidence>
<evidence type="ECO:0000256" key="13">
    <source>
        <dbReference type="ARBA" id="ARBA00093635"/>
    </source>
</evidence>
<evidence type="ECO:0000259" key="15">
    <source>
        <dbReference type="PROSITE" id="PS50280"/>
    </source>
</evidence>
<dbReference type="CDD" id="cd10536">
    <property type="entry name" value="SET_SMYD4"/>
    <property type="match status" value="1"/>
</dbReference>
<dbReference type="EMBL" id="OV170231">
    <property type="protein sequence ID" value="CAH0716326.1"/>
    <property type="molecule type" value="Genomic_DNA"/>
</dbReference>
<keyword evidence="6" id="KW-0949">S-adenosyl-L-methionine</keyword>
<dbReference type="GO" id="GO:0008270">
    <property type="term" value="F:zinc ion binding"/>
    <property type="evidence" value="ECO:0007669"/>
    <property type="project" value="UniProtKB-KW"/>
</dbReference>
<keyword evidence="7" id="KW-0479">Metal-binding</keyword>
<dbReference type="PROSITE" id="PS50280">
    <property type="entry name" value="SET"/>
    <property type="match status" value="1"/>
</dbReference>
<dbReference type="Proteomes" id="UP000838878">
    <property type="component" value="Chromosome 11"/>
</dbReference>
<dbReference type="GO" id="GO:0032259">
    <property type="term" value="P:methylation"/>
    <property type="evidence" value="ECO:0007669"/>
    <property type="project" value="UniProtKB-KW"/>
</dbReference>
<sequence length="783" mass="89333">MDNVDMPDDCAKQWEILLLLLSSEEKKIDRTSETEVDTMNYFYKNKGVRKILTHWLQQMKATYAKKTSDLDTALKCNDVSLLWRQRGNDKFKVNSVEASYKCYTNSVLYAKPNSLMYALAIANRSAALLKMKRFQECLSDIKMAITNGYPKEQLYKLYLRSADCHIELQQRTEARASLDAAIRHAESAGLSATNALEFDRHIKMLEKKLQSIEENEIANKPVILPECYLGLNSNFASASNAIELRRNDTAGRHVVAKADTRRGDVLFSEEPYAWVTLPTPTEYVCEMCCKIDINPLPCSTCSRAVYCGEACRARAHFHRWECSAAQCDLFRTIGIAHLALRVLLISTSNGFPTPPTRLPTPCSAAELFKSYSQVDKIKIYERDTPAFYRMFNLVTNFDKMNNTDYIQYALTATMLTLYLEHFTLFFEFLATKLPCTLRDHELRVFAAALVLRSLGQLVCNGHATLSLSLVEEEGTNGRTLTEREVRRATAIYPSAAMMNHSCDPNIINTFYNSRLIIRCARELPAGAEVLNCYGPHRAREPTPQRRAHLRAQYMFTCACAACTDHERKDFVLLFSAYACQSCKGPVSWQGRRPRCQQCHTEFHPERALAIIDRAEELTQQAERAPSVEARCAAMCSAYRLKQQVWHKHHAALRAAADRLARLYADTGEFGKSVELIKHNIQSLEYQFGSFSVEVAHELRKLSDVMVERIINTPQHVDHRDWCLEAHKVIKKAVQLMELNYGSWEPLVARLREQEAFVASLLEETRTPNAVDCIHHNLHYNLKI</sequence>
<gene>
    <name evidence="16" type="ORF">BINO364_LOCUS3115</name>
</gene>
<evidence type="ECO:0000256" key="11">
    <source>
        <dbReference type="ARBA" id="ARBA00048985"/>
    </source>
</evidence>
<dbReference type="InterPro" id="IPR002893">
    <property type="entry name" value="Znf_MYND"/>
</dbReference>
<dbReference type="InterPro" id="IPR044421">
    <property type="entry name" value="SMYD4_SET"/>
</dbReference>
<proteinExistence type="predicted"/>
<dbReference type="SUPFAM" id="SSF48452">
    <property type="entry name" value="TPR-like"/>
    <property type="match status" value="1"/>
</dbReference>
<dbReference type="InterPro" id="IPR052097">
    <property type="entry name" value="SET-MYND_domain_protein"/>
</dbReference>